<feature type="region of interest" description="Disordered" evidence="1">
    <location>
        <begin position="99"/>
        <end position="133"/>
    </location>
</feature>
<evidence type="ECO:0000256" key="1">
    <source>
        <dbReference type="SAM" id="MobiDB-lite"/>
    </source>
</evidence>
<evidence type="ECO:0000313" key="3">
    <source>
        <dbReference type="Proteomes" id="UP000198211"/>
    </source>
</evidence>
<accession>A0A225VFW0</accession>
<dbReference type="AlphaFoldDB" id="A0A225VFW0"/>
<reference evidence="3" key="1">
    <citation type="submission" date="2017-03" db="EMBL/GenBank/DDBJ databases">
        <title>Phytopthora megakarya and P. palmivora, two closely related causual agents of cacao black pod achieved similar genome size and gene model numbers by different mechanisms.</title>
        <authorList>
            <person name="Ali S."/>
            <person name="Shao J."/>
            <person name="Larry D.J."/>
            <person name="Kronmiller B."/>
            <person name="Shen D."/>
            <person name="Strem M.D."/>
            <person name="Melnick R.L."/>
            <person name="Guiltinan M.J."/>
            <person name="Tyler B.M."/>
            <person name="Meinhardt L.W."/>
            <person name="Bailey B.A."/>
        </authorList>
    </citation>
    <scope>NUCLEOTIDE SEQUENCE [LARGE SCALE GENOMIC DNA]</scope>
    <source>
        <strain evidence="3">zdho120</strain>
    </source>
</reference>
<proteinExistence type="predicted"/>
<evidence type="ECO:0000313" key="2">
    <source>
        <dbReference type="EMBL" id="OWZ03748.1"/>
    </source>
</evidence>
<dbReference type="Proteomes" id="UP000198211">
    <property type="component" value="Unassembled WGS sequence"/>
</dbReference>
<gene>
    <name evidence="2" type="ORF">PHMEG_00024465</name>
</gene>
<dbReference type="OrthoDB" id="126823at2759"/>
<organism evidence="2 3">
    <name type="scientific">Phytophthora megakarya</name>
    <dbReference type="NCBI Taxonomy" id="4795"/>
    <lineage>
        <taxon>Eukaryota</taxon>
        <taxon>Sar</taxon>
        <taxon>Stramenopiles</taxon>
        <taxon>Oomycota</taxon>
        <taxon>Peronosporomycetes</taxon>
        <taxon>Peronosporales</taxon>
        <taxon>Peronosporaceae</taxon>
        <taxon>Phytophthora</taxon>
    </lineage>
</organism>
<keyword evidence="3" id="KW-1185">Reference proteome</keyword>
<protein>
    <submittedName>
        <fullName evidence="2">Uncharacterized protein</fullName>
    </submittedName>
</protein>
<comment type="caution">
    <text evidence="2">The sequence shown here is derived from an EMBL/GenBank/DDBJ whole genome shotgun (WGS) entry which is preliminary data.</text>
</comment>
<feature type="compositionally biased region" description="Polar residues" evidence="1">
    <location>
        <begin position="107"/>
        <end position="119"/>
    </location>
</feature>
<dbReference type="EMBL" id="NBNE01005349">
    <property type="protein sequence ID" value="OWZ03748.1"/>
    <property type="molecule type" value="Genomic_DNA"/>
</dbReference>
<sequence>MDLLPSLNKLIIDCRSSLSCVGLLQHLPFAEKGKHLFRLSLWSKTKRALDTIDIADIQDGEEIYVERVTGLKLFVTSQQSAKLAEGNANRVEVVTKVCSDDSDGEDVSSQGTDSESPLNESKHRHVAYTTGNP</sequence>
<name>A0A225VFW0_9STRA</name>